<reference evidence="1 2" key="1">
    <citation type="journal article" date="2017" name="Nat. Commun.">
        <title>In situ click chemistry generation of cyclooxygenase-2 inhibitors.</title>
        <authorList>
            <person name="Bhardwaj A."/>
            <person name="Kaur J."/>
            <person name="Wuest M."/>
            <person name="Wuest F."/>
        </authorList>
    </citation>
    <scope>NUCLEOTIDE SEQUENCE [LARGE SCALE GENOMIC DNA]</scope>
    <source>
        <strain evidence="1">S2_012_000_R3_94</strain>
    </source>
</reference>
<dbReference type="EMBL" id="VAFL01000002">
    <property type="protein sequence ID" value="TKW68255.1"/>
    <property type="molecule type" value="Genomic_DNA"/>
</dbReference>
<organism evidence="1 2">
    <name type="scientific">Paracoccus denitrificans</name>
    <dbReference type="NCBI Taxonomy" id="266"/>
    <lineage>
        <taxon>Bacteria</taxon>
        <taxon>Pseudomonadati</taxon>
        <taxon>Pseudomonadota</taxon>
        <taxon>Alphaproteobacteria</taxon>
        <taxon>Rhodobacterales</taxon>
        <taxon>Paracoccaceae</taxon>
        <taxon>Paracoccus</taxon>
    </lineage>
</organism>
<evidence type="ECO:0008006" key="3">
    <source>
        <dbReference type="Google" id="ProtNLM"/>
    </source>
</evidence>
<proteinExistence type="predicted"/>
<sequence length="122" mass="13980">MIRVRGWGADMARYTAEELIEAIEELTAPRLARYVKLRMVVPVMSDAGESYREIDRARVQLLCNLTEDYGLDGDALSLMMNTLDEVHGLRGELRALMSALAEETDDTRQRVTLRIRQIRRPT</sequence>
<accession>A0A533IBL6</accession>
<comment type="caution">
    <text evidence="1">The sequence shown here is derived from an EMBL/GenBank/DDBJ whole genome shotgun (WGS) entry which is preliminary data.</text>
</comment>
<evidence type="ECO:0000313" key="2">
    <source>
        <dbReference type="Proteomes" id="UP000315344"/>
    </source>
</evidence>
<gene>
    <name evidence="1" type="ORF">DI616_03915</name>
</gene>
<evidence type="ECO:0000313" key="1">
    <source>
        <dbReference type="EMBL" id="TKW68255.1"/>
    </source>
</evidence>
<dbReference type="Proteomes" id="UP000315344">
    <property type="component" value="Unassembled WGS sequence"/>
</dbReference>
<dbReference type="Gene3D" id="1.10.1660.10">
    <property type="match status" value="1"/>
</dbReference>
<name>A0A533IBL6_PARDE</name>
<protein>
    <recommendedName>
        <fullName evidence="3">Chaperone modulatory protein CbpM</fullName>
    </recommendedName>
</protein>
<dbReference type="AlphaFoldDB" id="A0A533IBL6"/>